<feature type="compositionally biased region" description="Low complexity" evidence="2">
    <location>
        <begin position="254"/>
        <end position="269"/>
    </location>
</feature>
<dbReference type="InterPro" id="IPR051236">
    <property type="entry name" value="HAT_RTT109-like"/>
</dbReference>
<feature type="region of interest" description="Disordered" evidence="2">
    <location>
        <begin position="246"/>
        <end position="403"/>
    </location>
</feature>
<feature type="transmembrane region" description="Helical" evidence="3">
    <location>
        <begin position="756"/>
        <end position="782"/>
    </location>
</feature>
<evidence type="ECO:0000256" key="3">
    <source>
        <dbReference type="SAM" id="Phobius"/>
    </source>
</evidence>
<name>A0A7C8J0S2_ORBOL</name>
<dbReference type="GO" id="GO:0008081">
    <property type="term" value="F:phosphoric diester hydrolase activity"/>
    <property type="evidence" value="ECO:0007669"/>
    <property type="project" value="InterPro"/>
</dbReference>
<dbReference type="PANTHER" id="PTHR31571:SF5">
    <property type="entry name" value="ALTERED INHERITANCE OF MITOCHONDRIA PROTEIN 6"/>
    <property type="match status" value="1"/>
</dbReference>
<gene>
    <name evidence="4" type="ORF">TWF102_001564</name>
</gene>
<feature type="transmembrane region" description="Helical" evidence="3">
    <location>
        <begin position="37"/>
        <end position="59"/>
    </location>
</feature>
<feature type="compositionally biased region" description="Basic residues" evidence="2">
    <location>
        <begin position="274"/>
        <end position="288"/>
    </location>
</feature>
<evidence type="ECO:0000313" key="5">
    <source>
        <dbReference type="Proteomes" id="UP000475325"/>
    </source>
</evidence>
<dbReference type="GO" id="GO:0006629">
    <property type="term" value="P:lipid metabolic process"/>
    <property type="evidence" value="ECO:0007669"/>
    <property type="project" value="InterPro"/>
</dbReference>
<organism evidence="4 5">
    <name type="scientific">Orbilia oligospora</name>
    <name type="common">Nematode-trapping fungus</name>
    <name type="synonym">Arthrobotrys oligospora</name>
    <dbReference type="NCBI Taxonomy" id="2813651"/>
    <lineage>
        <taxon>Eukaryota</taxon>
        <taxon>Fungi</taxon>
        <taxon>Dikarya</taxon>
        <taxon>Ascomycota</taxon>
        <taxon>Pezizomycotina</taxon>
        <taxon>Orbiliomycetes</taxon>
        <taxon>Orbiliales</taxon>
        <taxon>Orbiliaceae</taxon>
        <taxon>Orbilia</taxon>
    </lineage>
</organism>
<dbReference type="AlphaFoldDB" id="A0A7C8J0S2"/>
<keyword evidence="3" id="KW-0812">Transmembrane</keyword>
<feature type="region of interest" description="Disordered" evidence="2">
    <location>
        <begin position="113"/>
        <end position="156"/>
    </location>
</feature>
<dbReference type="EMBL" id="WIQW01000123">
    <property type="protein sequence ID" value="KAF3081743.1"/>
    <property type="molecule type" value="Genomic_DNA"/>
</dbReference>
<feature type="compositionally biased region" description="Basic and acidic residues" evidence="2">
    <location>
        <begin position="113"/>
        <end position="124"/>
    </location>
</feature>
<evidence type="ECO:0008006" key="6">
    <source>
        <dbReference type="Google" id="ProtNLM"/>
    </source>
</evidence>
<reference evidence="4 5" key="1">
    <citation type="submission" date="2019-06" db="EMBL/GenBank/DDBJ databases">
        <authorList>
            <person name="Palmer J.M."/>
        </authorList>
    </citation>
    <scope>NUCLEOTIDE SEQUENCE [LARGE SCALE GENOMIC DNA]</scope>
    <source>
        <strain evidence="4 5">TWF102</strain>
    </source>
</reference>
<dbReference type="PANTHER" id="PTHR31571">
    <property type="entry name" value="ALTERED INHERITANCE OF MITOCHONDRIA PROTEIN 6"/>
    <property type="match status" value="1"/>
</dbReference>
<evidence type="ECO:0000256" key="2">
    <source>
        <dbReference type="SAM" id="MobiDB-lite"/>
    </source>
</evidence>
<proteinExistence type="inferred from homology"/>
<evidence type="ECO:0000256" key="1">
    <source>
        <dbReference type="ARBA" id="ARBA00008858"/>
    </source>
</evidence>
<keyword evidence="3" id="KW-0472">Membrane</keyword>
<dbReference type="InterPro" id="IPR017946">
    <property type="entry name" value="PLC-like_Pdiesterase_TIM-brl"/>
</dbReference>
<accession>A0A7C8J0S2</accession>
<feature type="compositionally biased region" description="Acidic residues" evidence="2">
    <location>
        <begin position="125"/>
        <end position="136"/>
    </location>
</feature>
<protein>
    <recommendedName>
        <fullName evidence="6">Altered inheritance of mitochondria protein 6</fullName>
    </recommendedName>
</protein>
<evidence type="ECO:0000313" key="4">
    <source>
        <dbReference type="EMBL" id="KAF3081743.1"/>
    </source>
</evidence>
<feature type="compositionally biased region" description="Low complexity" evidence="2">
    <location>
        <begin position="349"/>
        <end position="361"/>
    </location>
</feature>
<keyword evidence="3" id="KW-1133">Transmembrane helix</keyword>
<feature type="compositionally biased region" description="Basic and acidic residues" evidence="2">
    <location>
        <begin position="333"/>
        <end position="344"/>
    </location>
</feature>
<feature type="transmembrane region" description="Helical" evidence="3">
    <location>
        <begin position="74"/>
        <end position="99"/>
    </location>
</feature>
<dbReference type="Proteomes" id="UP000475325">
    <property type="component" value="Unassembled WGS sequence"/>
</dbReference>
<feature type="transmembrane region" description="Helical" evidence="3">
    <location>
        <begin position="515"/>
        <end position="534"/>
    </location>
</feature>
<dbReference type="SUPFAM" id="SSF51695">
    <property type="entry name" value="PLC-like phosphodiesterases"/>
    <property type="match status" value="1"/>
</dbReference>
<comment type="similarity">
    <text evidence="1">Belongs to the AIM6 family.</text>
</comment>
<comment type="caution">
    <text evidence="4">The sequence shown here is derived from an EMBL/GenBank/DDBJ whole genome shotgun (WGS) entry which is preliminary data.</text>
</comment>
<sequence length="1113" mass="126156">MEKLEVMKEEGAYDPTLRLEHQSSPEEKRHETLRIGFTYTLLNAVSVILIHLLLAPILAPHDFNQAINSKTGMIVFKIFCSIWTMITAFYNCMLGAYGVRWLHKKWEREEAESHWNKYRDPKAEEAEEEDEEEESEDGKSEEWDQNGPGSKVWFANNNPYTAARRTHSGHFAAARRKQRISHPMEQYHIHAEHEPIMEETADGDIIKTGKDGTAHWKDQNEERRVSFPNLKSPGEGSVSRHAEAYPFPKDELDTAPSSTTTWSNSATSAGEFARKRKKGKKRGKKKDVKPKDGFTCSSPTCRKAKYVDGQGSSGSSSWDTCAHCSSSSTTSWEKNKYPKDRRVVNPDPQSSSLSGEGSSKQQSDDSKDQDAAEDGSDREDKPERKPSQQSKSGVSSDLEGSEYEPVLEQTRIVRDIITHGTYYDQQAALQHMNTVIWSEVGGHMEKQATLQDPVTPIAENSQEEKSKPSRWWDLRSRIPSSQAVDIEMVELKEPQPPNAPAPNIHKIKETRRRRFLVALILTVCSIMTLFPPFIAIGGDVVAHDYQFHHACDQMRWDIKLDASGLHPEQDNRFNRAIFKDRRGKGYEKEFMMNLEGMSTYGGGLDLSLVSQRRGYVFYLSKKDLANQPDGGESVKFPYPVVVAYDMLKHAYYAHHDIWKDLNDESFFDNGAFMNGTLGIFPSEGIWLEKKERDGYCGQPKRVLKNGADQRIIWTVVDDRKDCTMLRVCASNKATRRQVVIATGRPRIRDRFAPPSYVAYLVFMMLYVWILYPLLMSILALVIQYLFALADGHGHGPHGDDEVETGPVNVALVEFTASGHIGKFVQEWPEKTGLSEYPSSFTRGIEPKNIHSHNDYWQKVPFYQGLSVGAVSTEADVWAHDGDLLVGHEKTALDAKRTFRSLYIDPIVDVLEKQNPVTEYVNNTRCGPFDENCFQTLYLWVDLKTGAKETWPLVDAQLAPLRERNWLTRWTGKVIIPGPVTVIGTGSSNWEVLIANKTRPRDYFVDAPLLEIGTKSEQMHTDGKTPLYDSASSPFATSSLITAVGPIKGELSEKQLKKIEGLVKAAKERGILTRFWETPNWPTRRRHNIWRQLLDVPVGLLNVDDLEDAAYGDW</sequence>